<dbReference type="GO" id="GO:0046931">
    <property type="term" value="P:pore complex assembly"/>
    <property type="evidence" value="ECO:0007669"/>
    <property type="project" value="InterPro"/>
</dbReference>
<name>A0A6J2UU53_CHACN</name>
<gene>
    <name evidence="7" type="primary">LOC115806331</name>
</gene>
<dbReference type="GO" id="GO:0006812">
    <property type="term" value="P:monoatomic cation transport"/>
    <property type="evidence" value="ECO:0007669"/>
    <property type="project" value="InterPro"/>
</dbReference>
<proteinExistence type="predicted"/>
<evidence type="ECO:0000313" key="6">
    <source>
        <dbReference type="Proteomes" id="UP000504632"/>
    </source>
</evidence>
<sequence>MYSGHNTQPPPPTVDVNTMAVCAFSKNTGVASGAVGVLTYDLEQEKKDADKMMAIMFSVPFDYNIYMNWLAVGIFDNSLPCDKELYKLMYEKDETTFKRVKAAGSSILYTWNSVEIRATMSSARAAIVEVEIYDKC</sequence>
<dbReference type="PANTHER" id="PTHR40388:SF1">
    <property type="entry name" value="BRYOPORIN"/>
    <property type="match status" value="1"/>
</dbReference>
<protein>
    <submittedName>
        <fullName evidence="7">DELTA-thalatoxin-Avl1a-like</fullName>
    </submittedName>
</protein>
<dbReference type="AlphaFoldDB" id="A0A6J2UU53"/>
<dbReference type="Pfam" id="PF06369">
    <property type="entry name" value="Anemone_cytotox"/>
    <property type="match status" value="1"/>
</dbReference>
<dbReference type="InParanoid" id="A0A6J2UU53"/>
<dbReference type="PANTHER" id="PTHR40388">
    <property type="entry name" value="BRYOPORIN"/>
    <property type="match status" value="1"/>
</dbReference>
<dbReference type="InterPro" id="IPR009104">
    <property type="entry name" value="Anemon_actinoporin-like"/>
</dbReference>
<keyword evidence="6" id="KW-1185">Reference proteome</keyword>
<evidence type="ECO:0000256" key="1">
    <source>
        <dbReference type="ARBA" id="ARBA00004175"/>
    </source>
</evidence>
<dbReference type="GO" id="GO:0042151">
    <property type="term" value="C:nematocyst"/>
    <property type="evidence" value="ECO:0007669"/>
    <property type="project" value="UniProtKB-SubCell"/>
</dbReference>
<dbReference type="InterPro" id="IPR015926">
    <property type="entry name" value="Cytolysin/lectin"/>
</dbReference>
<dbReference type="OrthoDB" id="6132998at2759"/>
<keyword evidence="4" id="KW-0472">Membrane</keyword>
<dbReference type="Proteomes" id="UP000504632">
    <property type="component" value="Chromosome 3"/>
</dbReference>
<dbReference type="GO" id="GO:0044218">
    <property type="term" value="C:other organism cell membrane"/>
    <property type="evidence" value="ECO:0007669"/>
    <property type="project" value="UniProtKB-KW"/>
</dbReference>
<organism evidence="6 7">
    <name type="scientific">Chanos chanos</name>
    <name type="common">Milkfish</name>
    <name type="synonym">Mugil chanos</name>
    <dbReference type="NCBI Taxonomy" id="29144"/>
    <lineage>
        <taxon>Eukaryota</taxon>
        <taxon>Metazoa</taxon>
        <taxon>Chordata</taxon>
        <taxon>Craniata</taxon>
        <taxon>Vertebrata</taxon>
        <taxon>Euteleostomi</taxon>
        <taxon>Actinopterygii</taxon>
        <taxon>Neopterygii</taxon>
        <taxon>Teleostei</taxon>
        <taxon>Ostariophysi</taxon>
        <taxon>Gonorynchiformes</taxon>
        <taxon>Chanidae</taxon>
        <taxon>Chanos</taxon>
    </lineage>
</organism>
<evidence type="ECO:0000256" key="3">
    <source>
        <dbReference type="ARBA" id="ARBA00022537"/>
    </source>
</evidence>
<evidence type="ECO:0000256" key="5">
    <source>
        <dbReference type="ARBA" id="ARBA00023331"/>
    </source>
</evidence>
<dbReference type="GeneID" id="115806331"/>
<dbReference type="RefSeq" id="XP_030622862.1">
    <property type="nucleotide sequence ID" value="XM_030767002.1"/>
</dbReference>
<dbReference type="GO" id="GO:0046930">
    <property type="term" value="C:pore complex"/>
    <property type="evidence" value="ECO:0007669"/>
    <property type="project" value="InterPro"/>
</dbReference>
<dbReference type="SUPFAM" id="SSF63724">
    <property type="entry name" value="Cytolysin/lectin"/>
    <property type="match status" value="1"/>
</dbReference>
<evidence type="ECO:0000256" key="2">
    <source>
        <dbReference type="ARBA" id="ARBA00004532"/>
    </source>
</evidence>
<dbReference type="GO" id="GO:0051715">
    <property type="term" value="P:cytolysis in another organism"/>
    <property type="evidence" value="ECO:0007669"/>
    <property type="project" value="InterPro"/>
</dbReference>
<reference evidence="7" key="1">
    <citation type="submission" date="2025-08" db="UniProtKB">
        <authorList>
            <consortium name="RefSeq"/>
        </authorList>
    </citation>
    <scope>IDENTIFICATION</scope>
</reference>
<keyword evidence="3" id="KW-1052">Target cell membrane</keyword>
<evidence type="ECO:0000256" key="4">
    <source>
        <dbReference type="ARBA" id="ARBA00023298"/>
    </source>
</evidence>
<keyword evidence="4" id="KW-1053">Target membrane</keyword>
<dbReference type="Gene3D" id="2.60.270.20">
    <property type="entry name" value="Cytolysin/lectin"/>
    <property type="match status" value="1"/>
</dbReference>
<keyword evidence="5" id="KW-0166">Nematocyst</keyword>
<evidence type="ECO:0000313" key="7">
    <source>
        <dbReference type="RefSeq" id="XP_030622862.1"/>
    </source>
</evidence>
<comment type="subcellular location">
    <subcellularLocation>
        <location evidence="2">Nematocyst</location>
    </subcellularLocation>
    <subcellularLocation>
        <location evidence="1">Target cell membrane</location>
    </subcellularLocation>
</comment>
<accession>A0A6J2UU53</accession>
<dbReference type="InterPro" id="IPR050677">
    <property type="entry name" value="Actinoporin_PFT"/>
</dbReference>
<dbReference type="GO" id="GO:0015267">
    <property type="term" value="F:channel activity"/>
    <property type="evidence" value="ECO:0007669"/>
    <property type="project" value="InterPro"/>
</dbReference>